<dbReference type="AlphaFoldDB" id="X6NN81"/>
<dbReference type="Pfam" id="PF00270">
    <property type="entry name" value="DEAD"/>
    <property type="match status" value="1"/>
</dbReference>
<feature type="region of interest" description="Disordered" evidence="7">
    <location>
        <begin position="23"/>
        <end position="88"/>
    </location>
</feature>
<feature type="compositionally biased region" description="Basic and acidic residues" evidence="7">
    <location>
        <begin position="662"/>
        <end position="708"/>
    </location>
</feature>
<organism evidence="11 12">
    <name type="scientific">Reticulomyxa filosa</name>
    <dbReference type="NCBI Taxonomy" id="46433"/>
    <lineage>
        <taxon>Eukaryota</taxon>
        <taxon>Sar</taxon>
        <taxon>Rhizaria</taxon>
        <taxon>Retaria</taxon>
        <taxon>Foraminifera</taxon>
        <taxon>Monothalamids</taxon>
        <taxon>Reticulomyxidae</taxon>
        <taxon>Reticulomyxa</taxon>
    </lineage>
</organism>
<feature type="compositionally biased region" description="Polar residues" evidence="7">
    <location>
        <begin position="650"/>
        <end position="661"/>
    </location>
</feature>
<dbReference type="OrthoDB" id="196131at2759"/>
<sequence length="725" mass="82441">MTSQKGCSYVPPHKRDLQVETLTQTSGLFSDTQQRSSYPSKRHQASGKALPRAHTKSSIDCSEEEEEEEMEEVEEVEEVEEPKEDATRRSYEIESEMEKLSMNQNLDSSENGQQYHKHYSLYTAPTTTASSFKSRDNDTWKTQVVTPNRPRDFDDGAKMTMTSATNTTNTTNTMNTTKKENTNRFELVDRRKTGLLEEEMESQIFDNGNEMTQGINFDVYDKIPVELSGDNPPEGLMTFEESHLHEQLLYNIQRCKYVKPTPVQKYAIPCILTGKDLMACAQTGSGKTAAFLLPIIHRMMTLPPLSSSSSSSASAQKRYNSRFSSRSTQFLWKTGMRSVVVYGGANAGLQLKELSYGCDLIVATPGRLLDFIDSGKVSVESTQFCALDEGDRMLDMGFMPQIQDMIRNMPRKGVRQMLMFSATFPSEIQQLAQEFLNGDYLFLAVGRVGSTNTFIRQKMAYVEDKDKVKQLVDTLGTITAATDAAVGEELTLIFVETRRDADDVEEQLLREGLNAISIHGDRSQKEREQALALFRSGKCPILVATDVAARGLDIPNVLWVINFDLPNNIEAYVHRIGRTGRCGHDGNAIAFVNEKNKPILQDLIHLLRETKQDVPQWFSEMVYQNRKTSLDKRYSRRDYREYGNKDYRHAQTNNGSNFTSRRFTEGKDLTKDREHSNWNHVTRDSYSRNSERDDSSYKSKPIDSRGDNTTDSYSKWDFGSKNDSW</sequence>
<dbReference type="CDD" id="cd18787">
    <property type="entry name" value="SF2_C_DEAD"/>
    <property type="match status" value="1"/>
</dbReference>
<dbReference type="FunFam" id="3.40.50.300:FF:000008">
    <property type="entry name" value="ATP-dependent RNA helicase RhlB"/>
    <property type="match status" value="1"/>
</dbReference>
<evidence type="ECO:0000256" key="6">
    <source>
        <dbReference type="PROSITE-ProRule" id="PRU00552"/>
    </source>
</evidence>
<keyword evidence="3" id="KW-0378">Hydrolase</keyword>
<name>X6NN81_RETFI</name>
<dbReference type="SUPFAM" id="SSF52540">
    <property type="entry name" value="P-loop containing nucleoside triphosphate hydrolases"/>
    <property type="match status" value="2"/>
</dbReference>
<evidence type="ECO:0000256" key="3">
    <source>
        <dbReference type="ARBA" id="ARBA00022801"/>
    </source>
</evidence>
<keyword evidence="4" id="KW-0347">Helicase</keyword>
<evidence type="ECO:0000259" key="9">
    <source>
        <dbReference type="PROSITE" id="PS51194"/>
    </source>
</evidence>
<feature type="compositionally biased region" description="Acidic residues" evidence="7">
    <location>
        <begin position="61"/>
        <end position="83"/>
    </location>
</feature>
<evidence type="ECO:0000256" key="4">
    <source>
        <dbReference type="ARBA" id="ARBA00022806"/>
    </source>
</evidence>
<dbReference type="PROSITE" id="PS51192">
    <property type="entry name" value="HELICASE_ATP_BIND_1"/>
    <property type="match status" value="1"/>
</dbReference>
<dbReference type="InterPro" id="IPR011545">
    <property type="entry name" value="DEAD/DEAH_box_helicase_dom"/>
</dbReference>
<feature type="domain" description="Helicase ATP-binding" evidence="8">
    <location>
        <begin position="268"/>
        <end position="442"/>
    </location>
</feature>
<dbReference type="GO" id="GO:0003724">
    <property type="term" value="F:RNA helicase activity"/>
    <property type="evidence" value="ECO:0007669"/>
    <property type="project" value="UniProtKB-EC"/>
</dbReference>
<feature type="region of interest" description="Disordered" evidence="7">
    <location>
        <begin position="642"/>
        <end position="725"/>
    </location>
</feature>
<dbReference type="InterPro" id="IPR014014">
    <property type="entry name" value="RNA_helicase_DEAD_Q_motif"/>
</dbReference>
<dbReference type="EC" id="3.6.4.13" evidence="1"/>
<feature type="compositionally biased region" description="Low complexity" evidence="7">
    <location>
        <begin position="158"/>
        <end position="176"/>
    </location>
</feature>
<dbReference type="PANTHER" id="PTHR47958">
    <property type="entry name" value="ATP-DEPENDENT RNA HELICASE DBP3"/>
    <property type="match status" value="1"/>
</dbReference>
<comment type="caution">
    <text evidence="11">The sequence shown here is derived from an EMBL/GenBank/DDBJ whole genome shotgun (WGS) entry which is preliminary data.</text>
</comment>
<evidence type="ECO:0000256" key="7">
    <source>
        <dbReference type="SAM" id="MobiDB-lite"/>
    </source>
</evidence>
<dbReference type="EMBL" id="ASPP01007600">
    <property type="protein sequence ID" value="ETO26852.1"/>
    <property type="molecule type" value="Genomic_DNA"/>
</dbReference>
<feature type="short sequence motif" description="Q motif" evidence="6">
    <location>
        <begin position="237"/>
        <end position="265"/>
    </location>
</feature>
<proteinExistence type="predicted"/>
<feature type="compositionally biased region" description="Basic residues" evidence="7">
    <location>
        <begin position="40"/>
        <end position="55"/>
    </location>
</feature>
<dbReference type="GO" id="GO:0003676">
    <property type="term" value="F:nucleic acid binding"/>
    <property type="evidence" value="ECO:0007669"/>
    <property type="project" value="InterPro"/>
</dbReference>
<dbReference type="GO" id="GO:0005524">
    <property type="term" value="F:ATP binding"/>
    <property type="evidence" value="ECO:0007669"/>
    <property type="project" value="UniProtKB-KW"/>
</dbReference>
<accession>X6NN81</accession>
<feature type="compositionally biased region" description="Polar residues" evidence="7">
    <location>
        <begin position="23"/>
        <end position="39"/>
    </location>
</feature>
<feature type="region of interest" description="Disordered" evidence="7">
    <location>
        <begin position="144"/>
        <end position="176"/>
    </location>
</feature>
<dbReference type="SMART" id="SM00487">
    <property type="entry name" value="DEXDc"/>
    <property type="match status" value="1"/>
</dbReference>
<keyword evidence="12" id="KW-1185">Reference proteome</keyword>
<evidence type="ECO:0000259" key="8">
    <source>
        <dbReference type="PROSITE" id="PS51192"/>
    </source>
</evidence>
<dbReference type="InterPro" id="IPR014001">
    <property type="entry name" value="Helicase_ATP-bd"/>
</dbReference>
<evidence type="ECO:0000256" key="2">
    <source>
        <dbReference type="ARBA" id="ARBA00022741"/>
    </source>
</evidence>
<dbReference type="PROSITE" id="PS51195">
    <property type="entry name" value="Q_MOTIF"/>
    <property type="match status" value="1"/>
</dbReference>
<dbReference type="SMART" id="SM00490">
    <property type="entry name" value="HELICc"/>
    <property type="match status" value="1"/>
</dbReference>
<reference evidence="11 12" key="1">
    <citation type="journal article" date="2013" name="Curr. Biol.">
        <title>The Genome of the Foraminiferan Reticulomyxa filosa.</title>
        <authorList>
            <person name="Glockner G."/>
            <person name="Hulsmann N."/>
            <person name="Schleicher M."/>
            <person name="Noegel A.A."/>
            <person name="Eichinger L."/>
            <person name="Gallinger C."/>
            <person name="Pawlowski J."/>
            <person name="Sierra R."/>
            <person name="Euteneuer U."/>
            <person name="Pillet L."/>
            <person name="Moustafa A."/>
            <person name="Platzer M."/>
            <person name="Groth M."/>
            <person name="Szafranski K."/>
            <person name="Schliwa M."/>
        </authorList>
    </citation>
    <scope>NUCLEOTIDE SEQUENCE [LARGE SCALE GENOMIC DNA]</scope>
</reference>
<dbReference type="GO" id="GO:0016787">
    <property type="term" value="F:hydrolase activity"/>
    <property type="evidence" value="ECO:0007669"/>
    <property type="project" value="UniProtKB-KW"/>
</dbReference>
<keyword evidence="5" id="KW-0067">ATP-binding</keyword>
<dbReference type="InterPro" id="IPR027417">
    <property type="entry name" value="P-loop_NTPase"/>
</dbReference>
<evidence type="ECO:0000256" key="5">
    <source>
        <dbReference type="ARBA" id="ARBA00022840"/>
    </source>
</evidence>
<evidence type="ECO:0000259" key="10">
    <source>
        <dbReference type="PROSITE" id="PS51195"/>
    </source>
</evidence>
<dbReference type="InterPro" id="IPR001650">
    <property type="entry name" value="Helicase_C-like"/>
</dbReference>
<evidence type="ECO:0000313" key="11">
    <source>
        <dbReference type="EMBL" id="ETO26852.1"/>
    </source>
</evidence>
<feature type="domain" description="DEAD-box RNA helicase Q" evidence="10">
    <location>
        <begin position="237"/>
        <end position="265"/>
    </location>
</feature>
<protein>
    <recommendedName>
        <fullName evidence="1">RNA helicase</fullName>
        <ecNumber evidence="1">3.6.4.13</ecNumber>
    </recommendedName>
</protein>
<dbReference type="Gene3D" id="3.40.50.300">
    <property type="entry name" value="P-loop containing nucleotide triphosphate hydrolases"/>
    <property type="match status" value="2"/>
</dbReference>
<dbReference type="Pfam" id="PF00271">
    <property type="entry name" value="Helicase_C"/>
    <property type="match status" value="1"/>
</dbReference>
<gene>
    <name evidence="11" type="ORF">RFI_10282</name>
</gene>
<dbReference type="PROSITE" id="PS51194">
    <property type="entry name" value="HELICASE_CTER"/>
    <property type="match status" value="1"/>
</dbReference>
<evidence type="ECO:0000313" key="12">
    <source>
        <dbReference type="Proteomes" id="UP000023152"/>
    </source>
</evidence>
<feature type="domain" description="Helicase C-terminal" evidence="9">
    <location>
        <begin position="477"/>
        <end position="622"/>
    </location>
</feature>
<keyword evidence="2" id="KW-0547">Nucleotide-binding</keyword>
<dbReference type="Proteomes" id="UP000023152">
    <property type="component" value="Unassembled WGS sequence"/>
</dbReference>
<evidence type="ECO:0000256" key="1">
    <source>
        <dbReference type="ARBA" id="ARBA00012552"/>
    </source>
</evidence>